<organism evidence="2 3">
    <name type="scientific">Steinernema carpocapsae</name>
    <name type="common">Entomopathogenic nematode</name>
    <dbReference type="NCBI Taxonomy" id="34508"/>
    <lineage>
        <taxon>Eukaryota</taxon>
        <taxon>Metazoa</taxon>
        <taxon>Ecdysozoa</taxon>
        <taxon>Nematoda</taxon>
        <taxon>Chromadorea</taxon>
        <taxon>Rhabditida</taxon>
        <taxon>Tylenchina</taxon>
        <taxon>Panagrolaimomorpha</taxon>
        <taxon>Strongyloidoidea</taxon>
        <taxon>Steinernematidae</taxon>
        <taxon>Steinernema</taxon>
    </lineage>
</organism>
<keyword evidence="1" id="KW-1133">Transmembrane helix</keyword>
<sequence length="158" mass="17692">MITKNAQDDLRFCFKVGYICSGIESCFALLVVCQPQTCSLLQQSTLEYLENKLNETKQIMNIDAKNLPYKYAQGHIAERTNIVLVKIVLHIAALMTIFSAILTILIVGIEPQPKGLNVTRVRIKRDMSLWMMLLHKASSSSKVHGLELGGNDLDICLI</sequence>
<reference evidence="2 3" key="1">
    <citation type="journal article" date="2015" name="Genome Biol.">
        <title>Comparative genomics of Steinernema reveals deeply conserved gene regulatory networks.</title>
        <authorList>
            <person name="Dillman A.R."/>
            <person name="Macchietto M."/>
            <person name="Porter C.F."/>
            <person name="Rogers A."/>
            <person name="Williams B."/>
            <person name="Antoshechkin I."/>
            <person name="Lee M.M."/>
            <person name="Goodwin Z."/>
            <person name="Lu X."/>
            <person name="Lewis E.E."/>
            <person name="Goodrich-Blair H."/>
            <person name="Stock S.P."/>
            <person name="Adams B.J."/>
            <person name="Sternberg P.W."/>
            <person name="Mortazavi A."/>
        </authorList>
    </citation>
    <scope>NUCLEOTIDE SEQUENCE [LARGE SCALE GENOMIC DNA]</scope>
    <source>
        <strain evidence="2 3">ALL</strain>
    </source>
</reference>
<dbReference type="AlphaFoldDB" id="A0A4U5NY62"/>
<reference evidence="2 3" key="2">
    <citation type="journal article" date="2019" name="G3 (Bethesda)">
        <title>Hybrid Assembly of the Genome of the Entomopathogenic Nematode Steinernema carpocapsae Identifies the X-Chromosome.</title>
        <authorList>
            <person name="Serra L."/>
            <person name="Macchietto M."/>
            <person name="Macias-Munoz A."/>
            <person name="McGill C.J."/>
            <person name="Rodriguez I.M."/>
            <person name="Rodriguez B."/>
            <person name="Murad R."/>
            <person name="Mortazavi A."/>
        </authorList>
    </citation>
    <scope>NUCLEOTIDE SEQUENCE [LARGE SCALE GENOMIC DNA]</scope>
    <source>
        <strain evidence="2 3">ALL</strain>
    </source>
</reference>
<feature type="transmembrane region" description="Helical" evidence="1">
    <location>
        <begin position="87"/>
        <end position="109"/>
    </location>
</feature>
<keyword evidence="1" id="KW-0812">Transmembrane</keyword>
<evidence type="ECO:0000313" key="3">
    <source>
        <dbReference type="Proteomes" id="UP000298663"/>
    </source>
</evidence>
<keyword evidence="3" id="KW-1185">Reference proteome</keyword>
<comment type="caution">
    <text evidence="2">The sequence shown here is derived from an EMBL/GenBank/DDBJ whole genome shotgun (WGS) entry which is preliminary data.</text>
</comment>
<name>A0A4U5NY62_STECR</name>
<keyword evidence="1" id="KW-0472">Membrane</keyword>
<evidence type="ECO:0000313" key="2">
    <source>
        <dbReference type="EMBL" id="TKR88518.1"/>
    </source>
</evidence>
<dbReference type="EMBL" id="AZBU02000003">
    <property type="protein sequence ID" value="TKR88518.1"/>
    <property type="molecule type" value="Genomic_DNA"/>
</dbReference>
<gene>
    <name evidence="2" type="ORF">L596_012746</name>
</gene>
<proteinExistence type="predicted"/>
<dbReference type="Proteomes" id="UP000298663">
    <property type="component" value="Unassembled WGS sequence"/>
</dbReference>
<protein>
    <submittedName>
        <fullName evidence="2">Uncharacterized protein</fullName>
    </submittedName>
</protein>
<evidence type="ECO:0000256" key="1">
    <source>
        <dbReference type="SAM" id="Phobius"/>
    </source>
</evidence>
<accession>A0A4U5NY62</accession>